<evidence type="ECO:0000259" key="7">
    <source>
        <dbReference type="PROSITE" id="PS50090"/>
    </source>
</evidence>
<dbReference type="PANTHER" id="PTHR44191">
    <property type="entry name" value="TRANSCRIPTION FACTOR KUA1"/>
    <property type="match status" value="1"/>
</dbReference>
<evidence type="ECO:0000259" key="10">
    <source>
        <dbReference type="PROSITE" id="PS51294"/>
    </source>
</evidence>
<dbReference type="SUPFAM" id="SSF46689">
    <property type="entry name" value="Homeodomain-like"/>
    <property type="match status" value="1"/>
</dbReference>
<evidence type="ECO:0000313" key="12">
    <source>
        <dbReference type="Proteomes" id="UP000231279"/>
    </source>
</evidence>
<dbReference type="PANTHER" id="PTHR44191:SF62">
    <property type="entry name" value="OS04G0341900 PROTEIN"/>
    <property type="match status" value="1"/>
</dbReference>
<dbReference type="GO" id="GO:0005634">
    <property type="term" value="C:nucleus"/>
    <property type="evidence" value="ECO:0007669"/>
    <property type="project" value="UniProtKB-SubCell"/>
</dbReference>
<keyword evidence="6" id="KW-0479">Metal-binding</keyword>
<evidence type="ECO:0008006" key="13">
    <source>
        <dbReference type="Google" id="ProtNLM"/>
    </source>
</evidence>
<dbReference type="CDD" id="cd00167">
    <property type="entry name" value="SANT"/>
    <property type="match status" value="1"/>
</dbReference>
<keyword evidence="6" id="KW-0862">Zinc</keyword>
<accession>A0A2G9H700</accession>
<evidence type="ECO:0000259" key="8">
    <source>
        <dbReference type="PROSITE" id="PS50158"/>
    </source>
</evidence>
<dbReference type="InterPro" id="IPR006447">
    <property type="entry name" value="Myb_dom_plants"/>
</dbReference>
<evidence type="ECO:0000256" key="4">
    <source>
        <dbReference type="ARBA" id="ARBA00023163"/>
    </source>
</evidence>
<dbReference type="EMBL" id="NKXS01002515">
    <property type="protein sequence ID" value="PIN13253.1"/>
    <property type="molecule type" value="Genomic_DNA"/>
</dbReference>
<dbReference type="InterPro" id="IPR009057">
    <property type="entry name" value="Homeodomain-like_sf"/>
</dbReference>
<keyword evidence="3" id="KW-0238">DNA-binding</keyword>
<evidence type="ECO:0000259" key="9">
    <source>
        <dbReference type="PROSITE" id="PS51293"/>
    </source>
</evidence>
<dbReference type="GO" id="GO:0003677">
    <property type="term" value="F:DNA binding"/>
    <property type="evidence" value="ECO:0007669"/>
    <property type="project" value="UniProtKB-KW"/>
</dbReference>
<keyword evidence="5" id="KW-0539">Nucleus</keyword>
<feature type="domain" description="SANT" evidence="9">
    <location>
        <begin position="75"/>
        <end position="123"/>
    </location>
</feature>
<keyword evidence="12" id="KW-1185">Reference proteome</keyword>
<dbReference type="GO" id="GO:0009723">
    <property type="term" value="P:response to ethylene"/>
    <property type="evidence" value="ECO:0007669"/>
    <property type="project" value="TreeGrafter"/>
</dbReference>
<keyword evidence="4" id="KW-0804">Transcription</keyword>
<dbReference type="PROSITE" id="PS50158">
    <property type="entry name" value="ZF_CCHC"/>
    <property type="match status" value="1"/>
</dbReference>
<evidence type="ECO:0000256" key="2">
    <source>
        <dbReference type="ARBA" id="ARBA00023015"/>
    </source>
</evidence>
<dbReference type="GO" id="GO:0009739">
    <property type="term" value="P:response to gibberellin"/>
    <property type="evidence" value="ECO:0007669"/>
    <property type="project" value="TreeGrafter"/>
</dbReference>
<dbReference type="OrthoDB" id="118550at2759"/>
<proteinExistence type="predicted"/>
<name>A0A2G9H700_9LAMI</name>
<dbReference type="Gene3D" id="1.10.10.60">
    <property type="entry name" value="Homeodomain-like"/>
    <property type="match status" value="1"/>
</dbReference>
<feature type="domain" description="HTH myb-type" evidence="10">
    <location>
        <begin position="67"/>
        <end position="123"/>
    </location>
</feature>
<evidence type="ECO:0000256" key="5">
    <source>
        <dbReference type="ARBA" id="ARBA00023242"/>
    </source>
</evidence>
<dbReference type="InterPro" id="IPR017930">
    <property type="entry name" value="Myb_dom"/>
</dbReference>
<dbReference type="Pfam" id="PF00249">
    <property type="entry name" value="Myb_DNA-binding"/>
    <property type="match status" value="1"/>
</dbReference>
<dbReference type="PROSITE" id="PS51293">
    <property type="entry name" value="SANT"/>
    <property type="match status" value="1"/>
</dbReference>
<dbReference type="Proteomes" id="UP000231279">
    <property type="component" value="Unassembled WGS sequence"/>
</dbReference>
<dbReference type="InterPro" id="IPR001005">
    <property type="entry name" value="SANT/Myb"/>
</dbReference>
<dbReference type="NCBIfam" id="TIGR01557">
    <property type="entry name" value="myb_SHAQKYF"/>
    <property type="match status" value="1"/>
</dbReference>
<evidence type="ECO:0000256" key="6">
    <source>
        <dbReference type="PROSITE-ProRule" id="PRU00047"/>
    </source>
</evidence>
<dbReference type="GO" id="GO:0008270">
    <property type="term" value="F:zinc ion binding"/>
    <property type="evidence" value="ECO:0007669"/>
    <property type="project" value="UniProtKB-KW"/>
</dbReference>
<comment type="subcellular location">
    <subcellularLocation>
        <location evidence="1">Nucleus</location>
    </subcellularLocation>
</comment>
<protein>
    <recommendedName>
        <fullName evidence="13">Zuotin</fullName>
    </recommendedName>
</protein>
<dbReference type="PROSITE" id="PS51294">
    <property type="entry name" value="HTH_MYB"/>
    <property type="match status" value="1"/>
</dbReference>
<dbReference type="FunFam" id="1.10.10.60:FF:000009">
    <property type="entry name" value="transcription factor MYB1R1"/>
    <property type="match status" value="1"/>
</dbReference>
<dbReference type="InterPro" id="IPR001878">
    <property type="entry name" value="Znf_CCHC"/>
</dbReference>
<organism evidence="11 12">
    <name type="scientific">Handroanthus impetiginosus</name>
    <dbReference type="NCBI Taxonomy" id="429701"/>
    <lineage>
        <taxon>Eukaryota</taxon>
        <taxon>Viridiplantae</taxon>
        <taxon>Streptophyta</taxon>
        <taxon>Embryophyta</taxon>
        <taxon>Tracheophyta</taxon>
        <taxon>Spermatophyta</taxon>
        <taxon>Magnoliopsida</taxon>
        <taxon>eudicotyledons</taxon>
        <taxon>Gunneridae</taxon>
        <taxon>Pentapetalae</taxon>
        <taxon>asterids</taxon>
        <taxon>lamiids</taxon>
        <taxon>Lamiales</taxon>
        <taxon>Bignoniaceae</taxon>
        <taxon>Crescentiina</taxon>
        <taxon>Tabebuia alliance</taxon>
        <taxon>Handroanthus</taxon>
    </lineage>
</organism>
<evidence type="ECO:0000256" key="3">
    <source>
        <dbReference type="ARBA" id="ARBA00023125"/>
    </source>
</evidence>
<reference evidence="12" key="1">
    <citation type="journal article" date="2018" name="Gigascience">
        <title>Genome assembly of the Pink Ipe (Handroanthus impetiginosus, Bignoniaceae), a highly valued, ecologically keystone Neotropical timber forest tree.</title>
        <authorList>
            <person name="Silva-Junior O.B."/>
            <person name="Grattapaglia D."/>
            <person name="Novaes E."/>
            <person name="Collevatti R.G."/>
        </authorList>
    </citation>
    <scope>NUCLEOTIDE SEQUENCE [LARGE SCALE GENOMIC DNA]</scope>
    <source>
        <strain evidence="12">cv. UFG-1</strain>
    </source>
</reference>
<dbReference type="InterPro" id="IPR052245">
    <property type="entry name" value="Plant_Stress_Dev_TF"/>
</dbReference>
<keyword evidence="2" id="KW-0805">Transcription regulation</keyword>
<sequence>MGLRKCSQCGKTGHNSRTCRGLNNQRMKLFGVELVNLPSSEDGKSFSFNPQEFLSSTHQDSDKLYNGRRKKGVAWSEEEHRLFLLGLEKLGRGDWRGISRNFVTTRTPTQVASHAQKHFLRQKQANKNKHKLTFPSMVEGNEVQVRTHESSTSIKMIPKSIPSTTDVCINYSNKKPFISPLFADMSYCRFFNYSATQTSPSLELSLAAAPPPQVAAWKKQYVI</sequence>
<keyword evidence="6" id="KW-0863">Zinc-finger</keyword>
<dbReference type="GO" id="GO:0006355">
    <property type="term" value="P:regulation of DNA-templated transcription"/>
    <property type="evidence" value="ECO:0007669"/>
    <property type="project" value="UniProtKB-ARBA"/>
</dbReference>
<dbReference type="AlphaFoldDB" id="A0A2G9H700"/>
<feature type="domain" description="CCHC-type" evidence="8">
    <location>
        <begin position="4"/>
        <end position="20"/>
    </location>
</feature>
<evidence type="ECO:0000313" key="11">
    <source>
        <dbReference type="EMBL" id="PIN13253.1"/>
    </source>
</evidence>
<evidence type="ECO:0000256" key="1">
    <source>
        <dbReference type="ARBA" id="ARBA00004123"/>
    </source>
</evidence>
<dbReference type="PROSITE" id="PS50090">
    <property type="entry name" value="MYB_LIKE"/>
    <property type="match status" value="1"/>
</dbReference>
<comment type="caution">
    <text evidence="11">The sequence shown here is derived from an EMBL/GenBank/DDBJ whole genome shotgun (WGS) entry which is preliminary data.</text>
</comment>
<dbReference type="SMART" id="SM00717">
    <property type="entry name" value="SANT"/>
    <property type="match status" value="1"/>
</dbReference>
<feature type="domain" description="Myb-like" evidence="7">
    <location>
        <begin position="67"/>
        <end position="119"/>
    </location>
</feature>
<gene>
    <name evidence="11" type="ORF">CDL12_14133</name>
</gene>
<dbReference type="InterPro" id="IPR017884">
    <property type="entry name" value="SANT_dom"/>
</dbReference>
<dbReference type="STRING" id="429701.A0A2G9H700"/>